<dbReference type="GO" id="GO:0005829">
    <property type="term" value="C:cytosol"/>
    <property type="evidence" value="ECO:0007669"/>
    <property type="project" value="TreeGrafter"/>
</dbReference>
<evidence type="ECO:0000313" key="6">
    <source>
        <dbReference type="Proteomes" id="UP000199107"/>
    </source>
</evidence>
<reference evidence="6" key="1">
    <citation type="submission" date="2016-10" db="EMBL/GenBank/DDBJ databases">
        <authorList>
            <person name="Varghese N."/>
            <person name="Submissions S."/>
        </authorList>
    </citation>
    <scope>NUCLEOTIDE SEQUENCE [LARGE SCALE GENOMIC DNA]</scope>
    <source>
        <strain evidence="6">AAP</strain>
    </source>
</reference>
<dbReference type="Gene3D" id="3.10.490.10">
    <property type="entry name" value="Gamma-glutamyl cyclotransferase-like"/>
    <property type="match status" value="1"/>
</dbReference>
<dbReference type="Proteomes" id="UP000199107">
    <property type="component" value="Unassembled WGS sequence"/>
</dbReference>
<keyword evidence="5" id="KW-0808">Transferase</keyword>
<proteinExistence type="inferred from homology"/>
<evidence type="ECO:0000259" key="4">
    <source>
        <dbReference type="Pfam" id="PF06094"/>
    </source>
</evidence>
<keyword evidence="6" id="KW-1185">Reference proteome</keyword>
<evidence type="ECO:0000256" key="2">
    <source>
        <dbReference type="PIRSR" id="PIRSR639126-1"/>
    </source>
</evidence>
<dbReference type="RefSeq" id="WP_089657472.1">
    <property type="nucleotide sequence ID" value="NZ_FNGH01000003.1"/>
</dbReference>
<feature type="active site" description="Proton acceptor" evidence="2">
    <location>
        <position position="79"/>
    </location>
</feature>
<dbReference type="SUPFAM" id="SSF110857">
    <property type="entry name" value="Gamma-glutamyl cyclotransferase-like"/>
    <property type="match status" value="1"/>
</dbReference>
<organism evidence="5 6">
    <name type="scientific">Franzmannia pantelleriensis</name>
    <dbReference type="NCBI Taxonomy" id="48727"/>
    <lineage>
        <taxon>Bacteria</taxon>
        <taxon>Pseudomonadati</taxon>
        <taxon>Pseudomonadota</taxon>
        <taxon>Gammaproteobacteria</taxon>
        <taxon>Oceanospirillales</taxon>
        <taxon>Halomonadaceae</taxon>
        <taxon>Franzmannia</taxon>
    </lineage>
</organism>
<dbReference type="GO" id="GO:0061929">
    <property type="term" value="F:gamma-glutamylaminecyclotransferase activity"/>
    <property type="evidence" value="ECO:0007669"/>
    <property type="project" value="InterPro"/>
</dbReference>
<evidence type="ECO:0000313" key="5">
    <source>
        <dbReference type="EMBL" id="SDL25518.1"/>
    </source>
</evidence>
<dbReference type="GO" id="GO:0016740">
    <property type="term" value="F:transferase activity"/>
    <property type="evidence" value="ECO:0007669"/>
    <property type="project" value="UniProtKB-KW"/>
</dbReference>
<gene>
    <name evidence="5" type="ORF">SAMN05192555_103200</name>
</gene>
<feature type="domain" description="Gamma-glutamylcyclotransferase AIG2-like" evidence="4">
    <location>
        <begin position="5"/>
        <end position="115"/>
    </location>
</feature>
<sequence length="136" mass="15475">MPHLLFVYGTLKRGFANHAGYLGEAEFLDLAVTCEPFPLVLNGPRFSPVLVDAQGKGLKVQGELYRVDAPTLDELDRLERVNERDGYRRRRLAIADPSGQVRAAWSYLKPPSWVEDVRSEPMAVYDDDRYRPRPDA</sequence>
<evidence type="ECO:0000256" key="1">
    <source>
        <dbReference type="ARBA" id="ARBA00008861"/>
    </source>
</evidence>
<dbReference type="PANTHER" id="PTHR12510">
    <property type="entry name" value="TROPONIN C-AKIN-1 PROTEIN"/>
    <property type="match status" value="1"/>
</dbReference>
<dbReference type="PANTHER" id="PTHR12510:SF4">
    <property type="entry name" value="GAMMA-GLUTAMYLAMINECYCLOTRANSFERASE"/>
    <property type="match status" value="1"/>
</dbReference>
<dbReference type="AlphaFoldDB" id="A0A1G9IJW6"/>
<dbReference type="InterPro" id="IPR009288">
    <property type="entry name" value="AIG2-like_dom"/>
</dbReference>
<dbReference type="InterPro" id="IPR039126">
    <property type="entry name" value="GGACT"/>
</dbReference>
<dbReference type="InterPro" id="IPR013024">
    <property type="entry name" value="GGCT-like"/>
</dbReference>
<accession>A0A1G9IJW6</accession>
<dbReference type="CDD" id="cd06661">
    <property type="entry name" value="GGCT_like"/>
    <property type="match status" value="1"/>
</dbReference>
<dbReference type="Pfam" id="PF06094">
    <property type="entry name" value="GGACT"/>
    <property type="match status" value="1"/>
</dbReference>
<name>A0A1G9IJW6_9GAMM</name>
<dbReference type="EMBL" id="FNGH01000003">
    <property type="protein sequence ID" value="SDL25518.1"/>
    <property type="molecule type" value="Genomic_DNA"/>
</dbReference>
<protein>
    <recommendedName>
        <fullName evidence="3">Gamma-glutamylcyclotransferase family protein</fullName>
    </recommendedName>
</protein>
<dbReference type="OrthoDB" id="482277at2"/>
<dbReference type="STRING" id="48727.SAMN05192555_103200"/>
<dbReference type="InterPro" id="IPR036568">
    <property type="entry name" value="GGCT-like_sf"/>
</dbReference>
<evidence type="ECO:0000256" key="3">
    <source>
        <dbReference type="RuleBase" id="RU367036"/>
    </source>
</evidence>
<comment type="similarity">
    <text evidence="1 3">Belongs to the gamma-glutamylcyclotransferase family.</text>
</comment>